<feature type="domain" description="FAD dependent oxidoreductase" evidence="2">
    <location>
        <begin position="6"/>
        <end position="369"/>
    </location>
</feature>
<dbReference type="AlphaFoldDB" id="A0A0U9HKQ0"/>
<keyword evidence="1" id="KW-0560">Oxidoreductase</keyword>
<dbReference type="InterPro" id="IPR036188">
    <property type="entry name" value="FAD/NAD-bd_sf"/>
</dbReference>
<dbReference type="Gene3D" id="3.30.9.10">
    <property type="entry name" value="D-Amino Acid Oxidase, subunit A, domain 2"/>
    <property type="match status" value="1"/>
</dbReference>
<evidence type="ECO:0000313" key="4">
    <source>
        <dbReference type="Proteomes" id="UP000062160"/>
    </source>
</evidence>
<dbReference type="Pfam" id="PF01266">
    <property type="entry name" value="DAO"/>
    <property type="match status" value="1"/>
</dbReference>
<dbReference type="GO" id="GO:0005737">
    <property type="term" value="C:cytoplasm"/>
    <property type="evidence" value="ECO:0007669"/>
    <property type="project" value="TreeGrafter"/>
</dbReference>
<dbReference type="OrthoDB" id="9794226at2"/>
<dbReference type="Proteomes" id="UP000062160">
    <property type="component" value="Unassembled WGS sequence"/>
</dbReference>
<dbReference type="STRING" id="224999.GCA_001485475_01986"/>
<dbReference type="PANTHER" id="PTHR13847:SF287">
    <property type="entry name" value="FAD-DEPENDENT OXIDOREDUCTASE DOMAIN-CONTAINING PROTEIN 1"/>
    <property type="match status" value="1"/>
</dbReference>
<dbReference type="RefSeq" id="WP_059033615.1">
    <property type="nucleotide sequence ID" value="NZ_DF977003.1"/>
</dbReference>
<dbReference type="Gene3D" id="3.50.50.60">
    <property type="entry name" value="FAD/NAD(P)-binding domain"/>
    <property type="match status" value="1"/>
</dbReference>
<protein>
    <submittedName>
        <fullName evidence="3">Sarcosine oxidase subunit beta</fullName>
    </submittedName>
</protein>
<evidence type="ECO:0000313" key="3">
    <source>
        <dbReference type="EMBL" id="GAQ25948.1"/>
    </source>
</evidence>
<name>A0A0U9HKQ0_9FIRM</name>
<dbReference type="GO" id="GO:0016491">
    <property type="term" value="F:oxidoreductase activity"/>
    <property type="evidence" value="ECO:0007669"/>
    <property type="project" value="UniProtKB-KW"/>
</dbReference>
<dbReference type="InterPro" id="IPR006076">
    <property type="entry name" value="FAD-dep_OxRdtase"/>
</dbReference>
<gene>
    <name evidence="3" type="ORF">TSYNT_9200</name>
</gene>
<dbReference type="SUPFAM" id="SSF51905">
    <property type="entry name" value="FAD/NAD(P)-binding domain"/>
    <property type="match status" value="1"/>
</dbReference>
<evidence type="ECO:0000259" key="2">
    <source>
        <dbReference type="Pfam" id="PF01266"/>
    </source>
</evidence>
<dbReference type="EMBL" id="DF977003">
    <property type="protein sequence ID" value="GAQ25948.1"/>
    <property type="molecule type" value="Genomic_DNA"/>
</dbReference>
<organism evidence="3">
    <name type="scientific">Tepidanaerobacter syntrophicus</name>
    <dbReference type="NCBI Taxonomy" id="224999"/>
    <lineage>
        <taxon>Bacteria</taxon>
        <taxon>Bacillati</taxon>
        <taxon>Bacillota</taxon>
        <taxon>Clostridia</taxon>
        <taxon>Thermosediminibacterales</taxon>
        <taxon>Tepidanaerobacteraceae</taxon>
        <taxon>Tepidanaerobacter</taxon>
    </lineage>
</organism>
<dbReference type="PANTHER" id="PTHR13847">
    <property type="entry name" value="SARCOSINE DEHYDROGENASE-RELATED"/>
    <property type="match status" value="1"/>
</dbReference>
<evidence type="ECO:0000256" key="1">
    <source>
        <dbReference type="ARBA" id="ARBA00023002"/>
    </source>
</evidence>
<keyword evidence="4" id="KW-1185">Reference proteome</keyword>
<reference evidence="3" key="1">
    <citation type="journal article" date="2016" name="Genome Announc.">
        <title>Draft Genome Sequence of the Syntrophic Lactate-Degrading Bacterium Tepidanaerobacter syntrophicus JLT.</title>
        <authorList>
            <person name="Matsuura N."/>
            <person name="Ohashi A."/>
            <person name="Tourlousse D.M."/>
            <person name="Sekiguchi Y."/>
        </authorList>
    </citation>
    <scope>NUCLEOTIDE SEQUENCE [LARGE SCALE GENOMIC DNA]</scope>
    <source>
        <strain evidence="3">JL</strain>
    </source>
</reference>
<proteinExistence type="predicted"/>
<sequence>MKKSADVVVIGGGVIGNSITYHLAKKGLKVILLEKDDLASGSSGACDIDIILQSKNPGIHLQLAIESAKMYKPLAEELGSEIEYEACGGMILIENDEQMNIMRDFARRQKEVGLSVKLLDLKEALEIQPGLSPHLLGATYSPDDAHVNPMKLCFAFAKASKKLGAEIMLNAPALDIKLEKNKVRSIITPKGEIETDTVVNAAGVYAPFIGELVGISLPIKPRRGQIVVTEPVPKLVMHDVLCAKYIVAKYNPKILEESNDPATRLGVGLSLSQTHDGQILIGATREFVGYDKRTTHEALKAVLKNATRLVPALKNIHTIRSFAGLRPYTSDGLPLLGPIEDIKGFFVAAGHEGDGIALSPVTGRIVADLITEGKTFIDVSKLSPERFGSLKKNENEVI</sequence>
<accession>A0A0U9HKQ0</accession>
<dbReference type="SUPFAM" id="SSF54373">
    <property type="entry name" value="FAD-linked reductases, C-terminal domain"/>
    <property type="match status" value="1"/>
</dbReference>